<sequence length="179" mass="19977">MSEAVFSEPLKIYLSKSKLWLMVLGSLIFVALGVWLIKLYVRGAVTFLHAGLGVISILFFGACLLFVVVKLFDRAPAVILDQRGITDQSSFAAGGFIGWDDIEDIQLYQLSGQTMIGIQLKDPALYLKQQYGSKGRLMRINQGMVQSPVNIAQTSLNLPLALLYEEIMLRWELHQSVKP</sequence>
<evidence type="ECO:0000313" key="3">
    <source>
        <dbReference type="Proteomes" id="UP000249890"/>
    </source>
</evidence>
<evidence type="ECO:0000313" key="2">
    <source>
        <dbReference type="EMBL" id="ASA25856.1"/>
    </source>
</evidence>
<dbReference type="InterPro" id="IPR048136">
    <property type="entry name" value="STM3941-like"/>
</dbReference>
<gene>
    <name evidence="2" type="ORF">B9T62_37100</name>
</gene>
<dbReference type="EMBL" id="CP021780">
    <property type="protein sequence ID" value="ASA25856.1"/>
    <property type="molecule type" value="Genomic_DNA"/>
</dbReference>
<dbReference type="OrthoDB" id="4764283at2"/>
<name>A0A2Z2KGH5_9BACL</name>
<accession>A0A2Z2KGH5</accession>
<keyword evidence="1" id="KW-0472">Membrane</keyword>
<feature type="transmembrane region" description="Helical" evidence="1">
    <location>
        <begin position="19"/>
        <end position="41"/>
    </location>
</feature>
<dbReference type="KEGG" id="pdh:B9T62_37100"/>
<dbReference type="AlphaFoldDB" id="A0A2Z2KGH5"/>
<organism evidence="2 3">
    <name type="scientific">Paenibacillus donghaensis</name>
    <dbReference type="NCBI Taxonomy" id="414771"/>
    <lineage>
        <taxon>Bacteria</taxon>
        <taxon>Bacillati</taxon>
        <taxon>Bacillota</taxon>
        <taxon>Bacilli</taxon>
        <taxon>Bacillales</taxon>
        <taxon>Paenibacillaceae</taxon>
        <taxon>Paenibacillus</taxon>
    </lineage>
</organism>
<reference evidence="2 3" key="1">
    <citation type="submission" date="2017-06" db="EMBL/GenBank/DDBJ databases">
        <title>Complete genome sequence of Paenibacillus donghaensis KCTC 13049T isolated from East Sea sediment, South Korea.</title>
        <authorList>
            <person name="Jung B.K."/>
            <person name="Hong S.-J."/>
            <person name="Shin J.-H."/>
        </authorList>
    </citation>
    <scope>NUCLEOTIDE SEQUENCE [LARGE SCALE GENOMIC DNA]</scope>
    <source>
        <strain evidence="2 3">KCTC 13049</strain>
    </source>
</reference>
<keyword evidence="3" id="KW-1185">Reference proteome</keyword>
<keyword evidence="1" id="KW-1133">Transmembrane helix</keyword>
<dbReference type="RefSeq" id="WP_087919816.1">
    <property type="nucleotide sequence ID" value="NZ_CP021780.1"/>
</dbReference>
<feature type="transmembrane region" description="Helical" evidence="1">
    <location>
        <begin position="47"/>
        <end position="69"/>
    </location>
</feature>
<protein>
    <submittedName>
        <fullName evidence="2">Uncharacterized protein</fullName>
    </submittedName>
</protein>
<keyword evidence="1" id="KW-0812">Transmembrane</keyword>
<dbReference type="NCBIfam" id="NF041635">
    <property type="entry name" value="STM3941_fam"/>
    <property type="match status" value="1"/>
</dbReference>
<dbReference type="Proteomes" id="UP000249890">
    <property type="component" value="Chromosome"/>
</dbReference>
<proteinExistence type="predicted"/>
<evidence type="ECO:0000256" key="1">
    <source>
        <dbReference type="SAM" id="Phobius"/>
    </source>
</evidence>